<keyword evidence="4 7" id="KW-0863">Zinc-finger</keyword>
<dbReference type="OrthoDB" id="21474at2759"/>
<dbReference type="GO" id="GO:0003677">
    <property type="term" value="F:DNA binding"/>
    <property type="evidence" value="ECO:0007669"/>
    <property type="project" value="InterPro"/>
</dbReference>
<sequence>MVFFTCNHCGESLQKPRVEKHYAFVCRTQKFLTCVDCLKDFRGEEYAIHIKCITEEERYSAKGSLLNGVVKKGEVKQESWVEMIASILDKEPNMKPAHHNLLNTILGYSNIPRKKPKFMNFIRSSSGGRVNMKEVEEVWNIIEKYKDNQAKENGQKNTNKSNDNTFPDHGDVHDATTKRKVDNEGDTDSPKKKKNMVSPDEDSILREEKFSFQDKIIGVLECKKTISLKKLEKKVIKAYLNYYGKTEVTPKISKKFNKKLKKIPNVEITEDQVVYKGIEA</sequence>
<dbReference type="PANTHER" id="PTHR13100">
    <property type="entry name" value="CELL GROWTH-REGULATING NUCLEOLAR PROTEIN LYAR"/>
    <property type="match status" value="1"/>
</dbReference>
<keyword evidence="3" id="KW-0677">Repeat</keyword>
<evidence type="ECO:0000256" key="1">
    <source>
        <dbReference type="ARBA" id="ARBA00004123"/>
    </source>
</evidence>
<dbReference type="PANTHER" id="PTHR13100:SF10">
    <property type="entry name" value="CELL GROWTH-REGULATING NUCLEOLAR PROTEIN"/>
    <property type="match status" value="1"/>
</dbReference>
<name>A0A9P0GQU3_PHACE</name>
<dbReference type="Pfam" id="PF08790">
    <property type="entry name" value="zf-LYAR"/>
    <property type="match status" value="1"/>
</dbReference>
<comment type="subcellular location">
    <subcellularLocation>
        <location evidence="1">Nucleus</location>
    </subcellularLocation>
</comment>
<dbReference type="Pfam" id="PF25879">
    <property type="entry name" value="WHD_LYAR"/>
    <property type="match status" value="1"/>
</dbReference>
<evidence type="ECO:0008006" key="13">
    <source>
        <dbReference type="Google" id="ProtNLM"/>
    </source>
</evidence>
<dbReference type="EMBL" id="OU896719">
    <property type="protein sequence ID" value="CAH1119563.1"/>
    <property type="molecule type" value="Genomic_DNA"/>
</dbReference>
<proteinExistence type="predicted"/>
<feature type="domain" description="Zinc finger C2H2 LYAR-type" evidence="9">
    <location>
        <begin position="32"/>
        <end position="59"/>
    </location>
</feature>
<evidence type="ECO:0000256" key="2">
    <source>
        <dbReference type="ARBA" id="ARBA00022723"/>
    </source>
</evidence>
<evidence type="ECO:0000256" key="6">
    <source>
        <dbReference type="ARBA" id="ARBA00023242"/>
    </source>
</evidence>
<evidence type="ECO:0000259" key="9">
    <source>
        <dbReference type="Pfam" id="PF08790"/>
    </source>
</evidence>
<reference evidence="11" key="1">
    <citation type="submission" date="2022-01" db="EMBL/GenBank/DDBJ databases">
        <authorList>
            <person name="King R."/>
        </authorList>
    </citation>
    <scope>NUCLEOTIDE SEQUENCE</scope>
</reference>
<dbReference type="Proteomes" id="UP001153737">
    <property type="component" value="Chromosome 13"/>
</dbReference>
<dbReference type="GO" id="GO:0005730">
    <property type="term" value="C:nucleolus"/>
    <property type="evidence" value="ECO:0007669"/>
    <property type="project" value="TreeGrafter"/>
</dbReference>
<reference evidence="11" key="2">
    <citation type="submission" date="2022-10" db="EMBL/GenBank/DDBJ databases">
        <authorList>
            <consortium name="ENA_rothamsted_submissions"/>
            <consortium name="culmorum"/>
            <person name="King R."/>
        </authorList>
    </citation>
    <scope>NUCLEOTIDE SEQUENCE</scope>
</reference>
<dbReference type="InterPro" id="IPR039999">
    <property type="entry name" value="LYAR"/>
</dbReference>
<protein>
    <recommendedName>
        <fullName evidence="13">Cell growth-regulating nucleolar protein</fullName>
    </recommendedName>
</protein>
<feature type="region of interest" description="Disordered" evidence="8">
    <location>
        <begin position="149"/>
        <end position="200"/>
    </location>
</feature>
<dbReference type="SUPFAM" id="SSF57667">
    <property type="entry name" value="beta-beta-alpha zinc fingers"/>
    <property type="match status" value="2"/>
</dbReference>
<accession>A0A9P0GQU3</accession>
<dbReference type="InterPro" id="IPR036236">
    <property type="entry name" value="Znf_C2H2_sf"/>
</dbReference>
<feature type="domain" description="Cell growth-regulating nucleolar protein-like winged helix" evidence="10">
    <location>
        <begin position="208"/>
        <end position="274"/>
    </location>
</feature>
<keyword evidence="6" id="KW-0539">Nucleus</keyword>
<dbReference type="GO" id="GO:0008270">
    <property type="term" value="F:zinc ion binding"/>
    <property type="evidence" value="ECO:0007669"/>
    <property type="project" value="UniProtKB-KW"/>
</dbReference>
<feature type="compositionally biased region" description="Basic and acidic residues" evidence="8">
    <location>
        <begin position="166"/>
        <end position="183"/>
    </location>
</feature>
<keyword evidence="12" id="KW-1185">Reference proteome</keyword>
<dbReference type="InterPro" id="IPR058719">
    <property type="entry name" value="WHD_LYAR"/>
</dbReference>
<dbReference type="Gene3D" id="3.30.1490.490">
    <property type="match status" value="1"/>
</dbReference>
<dbReference type="GO" id="GO:0006364">
    <property type="term" value="P:rRNA processing"/>
    <property type="evidence" value="ECO:0007669"/>
    <property type="project" value="TreeGrafter"/>
</dbReference>
<keyword evidence="5" id="KW-0862">Zinc</keyword>
<evidence type="ECO:0000256" key="3">
    <source>
        <dbReference type="ARBA" id="ARBA00022737"/>
    </source>
</evidence>
<evidence type="ECO:0000313" key="11">
    <source>
        <dbReference type="EMBL" id="CAH1119563.1"/>
    </source>
</evidence>
<dbReference type="GO" id="GO:0000122">
    <property type="term" value="P:negative regulation of transcription by RNA polymerase II"/>
    <property type="evidence" value="ECO:0007669"/>
    <property type="project" value="TreeGrafter"/>
</dbReference>
<organism evidence="11 12">
    <name type="scientific">Phaedon cochleariae</name>
    <name type="common">Mustard beetle</name>
    <dbReference type="NCBI Taxonomy" id="80249"/>
    <lineage>
        <taxon>Eukaryota</taxon>
        <taxon>Metazoa</taxon>
        <taxon>Ecdysozoa</taxon>
        <taxon>Arthropoda</taxon>
        <taxon>Hexapoda</taxon>
        <taxon>Insecta</taxon>
        <taxon>Pterygota</taxon>
        <taxon>Neoptera</taxon>
        <taxon>Endopterygota</taxon>
        <taxon>Coleoptera</taxon>
        <taxon>Polyphaga</taxon>
        <taxon>Cucujiformia</taxon>
        <taxon>Chrysomeloidea</taxon>
        <taxon>Chrysomelidae</taxon>
        <taxon>Chrysomelinae</taxon>
        <taxon>Chrysomelini</taxon>
        <taxon>Phaedon</taxon>
    </lineage>
</organism>
<evidence type="ECO:0000256" key="4">
    <source>
        <dbReference type="ARBA" id="ARBA00022771"/>
    </source>
</evidence>
<dbReference type="FunFam" id="3.30.1490.490:FF:000001">
    <property type="entry name" value="cell growth-regulating nucleolar protein-like"/>
    <property type="match status" value="1"/>
</dbReference>
<evidence type="ECO:0000259" key="10">
    <source>
        <dbReference type="Pfam" id="PF25879"/>
    </source>
</evidence>
<dbReference type="AlphaFoldDB" id="A0A9P0GQU3"/>
<evidence type="ECO:0000256" key="8">
    <source>
        <dbReference type="SAM" id="MobiDB-lite"/>
    </source>
</evidence>
<evidence type="ECO:0000256" key="5">
    <source>
        <dbReference type="ARBA" id="ARBA00022833"/>
    </source>
</evidence>
<keyword evidence="2" id="KW-0479">Metal-binding</keyword>
<evidence type="ECO:0000256" key="7">
    <source>
        <dbReference type="PROSITE-ProRule" id="PRU01145"/>
    </source>
</evidence>
<dbReference type="PROSITE" id="PS51804">
    <property type="entry name" value="ZF_C2HC_LYAR"/>
    <property type="match status" value="1"/>
</dbReference>
<feature type="compositionally biased region" description="Polar residues" evidence="8">
    <location>
        <begin position="155"/>
        <end position="165"/>
    </location>
</feature>
<evidence type="ECO:0000313" key="12">
    <source>
        <dbReference type="Proteomes" id="UP001153737"/>
    </source>
</evidence>
<dbReference type="InterPro" id="IPR014898">
    <property type="entry name" value="Znf_C2H2_LYAR"/>
</dbReference>
<gene>
    <name evidence="11" type="ORF">PHAECO_LOCUS3841</name>
</gene>